<gene>
    <name evidence="7" type="primary">rhobtb4</name>
</gene>
<dbReference type="Proteomes" id="UP000472260">
    <property type="component" value="Unassembled WGS sequence"/>
</dbReference>
<dbReference type="SMART" id="SM00173">
    <property type="entry name" value="RAS"/>
    <property type="match status" value="1"/>
</dbReference>
<keyword evidence="2" id="KW-0547">Nucleotide-binding</keyword>
<dbReference type="GO" id="GO:0007264">
    <property type="term" value="P:small GTPase-mediated signal transduction"/>
    <property type="evidence" value="ECO:0007669"/>
    <property type="project" value="InterPro"/>
</dbReference>
<dbReference type="GO" id="GO:0003924">
    <property type="term" value="F:GTPase activity"/>
    <property type="evidence" value="ECO:0007669"/>
    <property type="project" value="InterPro"/>
</dbReference>
<dbReference type="GO" id="GO:0010008">
    <property type="term" value="C:endosome membrane"/>
    <property type="evidence" value="ECO:0007669"/>
    <property type="project" value="UniProtKB-ARBA"/>
</dbReference>
<dbReference type="PROSITE" id="PS51420">
    <property type="entry name" value="RHO"/>
    <property type="match status" value="1"/>
</dbReference>
<feature type="domain" description="BTB" evidence="6">
    <location>
        <begin position="477"/>
        <end position="544"/>
    </location>
</feature>
<dbReference type="InterPro" id="IPR011333">
    <property type="entry name" value="SKP1/BTB/POZ_sf"/>
</dbReference>
<dbReference type="FunFam" id="3.30.710.10:FF:000069">
    <property type="entry name" value="Rho related BTB domain containing 1"/>
    <property type="match status" value="2"/>
</dbReference>
<keyword evidence="1" id="KW-0677">Repeat</keyword>
<dbReference type="FunFam" id="3.40.50.300:FF:000177">
    <property type="entry name" value="Rho-related BTB domain-containing protein 2"/>
    <property type="match status" value="1"/>
</dbReference>
<dbReference type="SMART" id="SM00174">
    <property type="entry name" value="RHO"/>
    <property type="match status" value="1"/>
</dbReference>
<protein>
    <recommendedName>
        <fullName evidence="4">Rho-related BTB domain-containing protein 1</fullName>
    </recommendedName>
</protein>
<dbReference type="PANTHER" id="PTHR24072">
    <property type="entry name" value="RHO FAMILY GTPASE"/>
    <property type="match status" value="1"/>
</dbReference>
<dbReference type="PROSITE" id="PS50097">
    <property type="entry name" value="BTB"/>
    <property type="match status" value="2"/>
</dbReference>
<dbReference type="SMART" id="SM00175">
    <property type="entry name" value="RAB"/>
    <property type="match status" value="1"/>
</dbReference>
<dbReference type="PROSITE" id="PS51421">
    <property type="entry name" value="RAS"/>
    <property type="match status" value="1"/>
</dbReference>
<name>A0A671RHH3_9TELE</name>
<keyword evidence="3" id="KW-0342">GTP-binding</keyword>
<dbReference type="PROSITE" id="PS51419">
    <property type="entry name" value="RAB"/>
    <property type="match status" value="1"/>
</dbReference>
<dbReference type="InterPro" id="IPR003578">
    <property type="entry name" value="Small_GTPase_Rho"/>
</dbReference>
<dbReference type="Gene3D" id="3.30.710.10">
    <property type="entry name" value="Potassium Channel Kv1.1, Chain A"/>
    <property type="match status" value="2"/>
</dbReference>
<keyword evidence="8" id="KW-1185">Reference proteome</keyword>
<dbReference type="GO" id="GO:0005525">
    <property type="term" value="F:GTP binding"/>
    <property type="evidence" value="ECO:0007669"/>
    <property type="project" value="UniProtKB-KW"/>
</dbReference>
<dbReference type="InterPro" id="IPR027417">
    <property type="entry name" value="P-loop_NTPase"/>
</dbReference>
<dbReference type="SUPFAM" id="SSF52540">
    <property type="entry name" value="P-loop containing nucleoside triphosphate hydrolases"/>
    <property type="match status" value="1"/>
</dbReference>
<dbReference type="FunFam" id="3.30.710.10:FF:000014">
    <property type="entry name" value="Rho-related BTB domain-containing protein 2 isoform 1"/>
    <property type="match status" value="1"/>
</dbReference>
<dbReference type="InterPro" id="IPR000210">
    <property type="entry name" value="BTB/POZ_dom"/>
</dbReference>
<feature type="region of interest" description="Disordered" evidence="5">
    <location>
        <begin position="312"/>
        <end position="353"/>
    </location>
</feature>
<reference evidence="7" key="1">
    <citation type="submission" date="2025-08" db="UniProtKB">
        <authorList>
            <consortium name="Ensembl"/>
        </authorList>
    </citation>
    <scope>IDENTIFICATION</scope>
</reference>
<dbReference type="AlphaFoldDB" id="A0A671RHH3"/>
<dbReference type="InterPro" id="IPR001806">
    <property type="entry name" value="Small_GTPase"/>
</dbReference>
<dbReference type="Pfam" id="PF00651">
    <property type="entry name" value="BTB"/>
    <property type="match status" value="1"/>
</dbReference>
<sequence length="692" mass="78837">MEHWALSMDIDTDYERPNVETIKCVVVGDNAVGKTRLICARACNTTLTQYQLLATHVPTVWAIDQYRVCQEVLERSRDVVDEVSVSLRLWDTFGDHHKDRRFAYGRSDVVVLCFSLANPNSLRHVRTMWFPEIKHFCPRTPIILVGCQLDLRYADLDAVNRARRPLAKPIKPTDILPPERGHEVAKELGIPYYETSIVAQFGVKDVFDNAIRAALISRRHLQFWKSHLKKVQRPLLQAPFLPPRPPRPVVGIPDPPSIDGEGPDSLFCQPLCADILFLLQAGATHVFAHKVYLATSCSKFYDLFTMDLGEAGMEQEGEESSEGSEEEEQSRRGQGSLRTSQSDNALPARGQPSIGPLGAGRALLGWGRGFLGVYLEMVDDPVTGRPRLMTVVSMDDLIQKGPFQAVLQYLYTGHLDETRGDLMQVATIAELLEVFDLRMMVANVLNRESFMNQEITKAFHVRRANRIKECLSKGTFADVVFRLDDGYLPAHKPLLISSCDWMAAMFRGSFMESYIEEVSIPNTSCACMRAVLEFLYCGVLTPCPELEPMDLIILANRLCLPCLVALTEQHAVEELLQLSVKGVDIDGHVLAYLEMAQFHNAKQLSAWCLHHICTNYNSVCRKFPKDMKTMSPENQKHFEKHRWPPVWFLKEEDRYLRSQKEREREEEILRKQHTKRSWCFWRHPSSSAPHIS</sequence>
<dbReference type="CDD" id="cd18531">
    <property type="entry name" value="BACK_RHOBTB2"/>
    <property type="match status" value="1"/>
</dbReference>
<dbReference type="Pfam" id="PF00071">
    <property type="entry name" value="Ras"/>
    <property type="match status" value="1"/>
</dbReference>
<proteinExistence type="predicted"/>
<evidence type="ECO:0000256" key="3">
    <source>
        <dbReference type="ARBA" id="ARBA00023134"/>
    </source>
</evidence>
<evidence type="ECO:0000256" key="1">
    <source>
        <dbReference type="ARBA" id="ARBA00022737"/>
    </source>
</evidence>
<evidence type="ECO:0000256" key="4">
    <source>
        <dbReference type="ARBA" id="ARBA00074748"/>
    </source>
</evidence>
<reference evidence="7" key="2">
    <citation type="submission" date="2025-09" db="UniProtKB">
        <authorList>
            <consortium name="Ensembl"/>
        </authorList>
    </citation>
    <scope>IDENTIFICATION</scope>
</reference>
<feature type="compositionally biased region" description="Acidic residues" evidence="5">
    <location>
        <begin position="313"/>
        <end position="328"/>
    </location>
</feature>
<organism evidence="7 8">
    <name type="scientific">Sinocyclocheilus anshuiensis</name>
    <dbReference type="NCBI Taxonomy" id="1608454"/>
    <lineage>
        <taxon>Eukaryota</taxon>
        <taxon>Metazoa</taxon>
        <taxon>Chordata</taxon>
        <taxon>Craniata</taxon>
        <taxon>Vertebrata</taxon>
        <taxon>Euteleostomi</taxon>
        <taxon>Actinopterygii</taxon>
        <taxon>Neopterygii</taxon>
        <taxon>Teleostei</taxon>
        <taxon>Ostariophysi</taxon>
        <taxon>Cypriniformes</taxon>
        <taxon>Cyprinidae</taxon>
        <taxon>Cyprininae</taxon>
        <taxon>Sinocyclocheilus</taxon>
    </lineage>
</organism>
<accession>A0A671RHH3</accession>
<evidence type="ECO:0000259" key="6">
    <source>
        <dbReference type="PROSITE" id="PS50097"/>
    </source>
</evidence>
<dbReference type="SUPFAM" id="SSF54695">
    <property type="entry name" value="POZ domain"/>
    <property type="match status" value="2"/>
</dbReference>
<dbReference type="CDD" id="cd01873">
    <property type="entry name" value="RhoBTB"/>
    <property type="match status" value="1"/>
</dbReference>
<dbReference type="SMART" id="SM00225">
    <property type="entry name" value="BTB"/>
    <property type="match status" value="2"/>
</dbReference>
<feature type="domain" description="BTB" evidence="6">
    <location>
        <begin position="273"/>
        <end position="419"/>
    </location>
</feature>
<dbReference type="PRINTS" id="PR00449">
    <property type="entry name" value="RASTRNSFRMNG"/>
</dbReference>
<dbReference type="Ensembl" id="ENSSANT00000087846.1">
    <property type="protein sequence ID" value="ENSSANP00000082656.1"/>
    <property type="gene ID" value="ENSSANG00000040985.1"/>
</dbReference>
<evidence type="ECO:0000256" key="2">
    <source>
        <dbReference type="ARBA" id="ARBA00022741"/>
    </source>
</evidence>
<evidence type="ECO:0000256" key="5">
    <source>
        <dbReference type="SAM" id="MobiDB-lite"/>
    </source>
</evidence>
<evidence type="ECO:0000313" key="7">
    <source>
        <dbReference type="Ensembl" id="ENSSANP00000082656.1"/>
    </source>
</evidence>
<evidence type="ECO:0000313" key="8">
    <source>
        <dbReference type="Proteomes" id="UP000472260"/>
    </source>
</evidence>
<dbReference type="Gene3D" id="3.40.50.300">
    <property type="entry name" value="P-loop containing nucleotide triphosphate hydrolases"/>
    <property type="match status" value="1"/>
</dbReference>